<dbReference type="PANTHER" id="PTHR47592:SF27">
    <property type="entry name" value="OS08G0421700 PROTEIN"/>
    <property type="match status" value="1"/>
</dbReference>
<dbReference type="EMBL" id="VAHF01000007">
    <property type="protein sequence ID" value="TXG59014.1"/>
    <property type="molecule type" value="Genomic_DNA"/>
</dbReference>
<protein>
    <submittedName>
        <fullName evidence="3">Uncharacterized protein</fullName>
    </submittedName>
</protein>
<evidence type="ECO:0000313" key="3">
    <source>
        <dbReference type="EMBL" id="TXG59014.1"/>
    </source>
</evidence>
<dbReference type="InterPro" id="IPR025724">
    <property type="entry name" value="GAG-pre-integrase_dom"/>
</dbReference>
<accession>A0A5C7HQ93</accession>
<dbReference type="PANTHER" id="PTHR47592">
    <property type="entry name" value="PBF68 PROTEIN"/>
    <property type="match status" value="1"/>
</dbReference>
<evidence type="ECO:0000313" key="4">
    <source>
        <dbReference type="Proteomes" id="UP000323000"/>
    </source>
</evidence>
<evidence type="ECO:0000259" key="1">
    <source>
        <dbReference type="Pfam" id="PF13976"/>
    </source>
</evidence>
<feature type="domain" description="Retrovirus-related Pol polyprotein from transposon TNT 1-94-like beta-barrel" evidence="2">
    <location>
        <begin position="16"/>
        <end position="95"/>
    </location>
</feature>
<comment type="caution">
    <text evidence="3">The sequence shown here is derived from an EMBL/GenBank/DDBJ whole genome shotgun (WGS) entry which is preliminary data.</text>
</comment>
<organism evidence="3 4">
    <name type="scientific">Acer yangbiense</name>
    <dbReference type="NCBI Taxonomy" id="1000413"/>
    <lineage>
        <taxon>Eukaryota</taxon>
        <taxon>Viridiplantae</taxon>
        <taxon>Streptophyta</taxon>
        <taxon>Embryophyta</taxon>
        <taxon>Tracheophyta</taxon>
        <taxon>Spermatophyta</taxon>
        <taxon>Magnoliopsida</taxon>
        <taxon>eudicotyledons</taxon>
        <taxon>Gunneridae</taxon>
        <taxon>Pentapetalae</taxon>
        <taxon>rosids</taxon>
        <taxon>malvids</taxon>
        <taxon>Sapindales</taxon>
        <taxon>Sapindaceae</taxon>
        <taxon>Hippocastanoideae</taxon>
        <taxon>Acereae</taxon>
        <taxon>Acer</taxon>
    </lineage>
</organism>
<sequence>MFMASQGSRSASKDVWYVDSGCTSHMVKESSLFTSLDSTDRTNVKLANGEIVQATGKGTVSVHTSKGPKLIHDVLLVPELDQNLLSVAQLLKKGYSCSFKDKYCTIIDSCGVEVVKVEMHDNSFPLNLDQVNHSALDSKQDDSVLWHKRYGHFNMDALKYLQEHDMEAFGSTSSSTIVQGGRFGGVHEEAVNAYLFPVSKVTHRSYEKSNTTSNITEAAVYAHNPYVRKQLNARGESN</sequence>
<dbReference type="Pfam" id="PF13976">
    <property type="entry name" value="gag_pre-integrs"/>
    <property type="match status" value="1"/>
</dbReference>
<gene>
    <name evidence="3" type="ORF">EZV62_016843</name>
</gene>
<dbReference type="OrthoDB" id="2015125at2759"/>
<dbReference type="AlphaFoldDB" id="A0A5C7HQ93"/>
<dbReference type="Pfam" id="PF22936">
    <property type="entry name" value="Pol_BBD"/>
    <property type="match status" value="1"/>
</dbReference>
<feature type="domain" description="GAG-pre-integrase" evidence="1">
    <location>
        <begin position="125"/>
        <end position="166"/>
    </location>
</feature>
<name>A0A5C7HQ93_9ROSI</name>
<proteinExistence type="predicted"/>
<dbReference type="Proteomes" id="UP000323000">
    <property type="component" value="Chromosome 7"/>
</dbReference>
<dbReference type="InterPro" id="IPR054722">
    <property type="entry name" value="PolX-like_BBD"/>
</dbReference>
<reference evidence="4" key="1">
    <citation type="journal article" date="2019" name="Gigascience">
        <title>De novo genome assembly of the endangered Acer yangbiense, a plant species with extremely small populations endemic to Yunnan Province, China.</title>
        <authorList>
            <person name="Yang J."/>
            <person name="Wariss H.M."/>
            <person name="Tao L."/>
            <person name="Zhang R."/>
            <person name="Yun Q."/>
            <person name="Hollingsworth P."/>
            <person name="Dao Z."/>
            <person name="Luo G."/>
            <person name="Guo H."/>
            <person name="Ma Y."/>
            <person name="Sun W."/>
        </authorList>
    </citation>
    <scope>NUCLEOTIDE SEQUENCE [LARGE SCALE GENOMIC DNA]</scope>
    <source>
        <strain evidence="4">cv. Malutang</strain>
    </source>
</reference>
<keyword evidence="4" id="KW-1185">Reference proteome</keyword>
<evidence type="ECO:0000259" key="2">
    <source>
        <dbReference type="Pfam" id="PF22936"/>
    </source>
</evidence>